<dbReference type="GO" id="GO:0019441">
    <property type="term" value="P:L-tryptophan catabolic process to kynurenine"/>
    <property type="evidence" value="ECO:0007669"/>
    <property type="project" value="InterPro"/>
</dbReference>
<evidence type="ECO:0000256" key="5">
    <source>
        <dbReference type="ARBA" id="ARBA00014889"/>
    </source>
</evidence>
<evidence type="ECO:0000256" key="3">
    <source>
        <dbReference type="ARBA" id="ARBA00011738"/>
    </source>
</evidence>
<dbReference type="Gene3D" id="3.50.30.50">
    <property type="entry name" value="Putative cyclase"/>
    <property type="match status" value="1"/>
</dbReference>
<evidence type="ECO:0000256" key="9">
    <source>
        <dbReference type="ARBA" id="ARBA00023079"/>
    </source>
</evidence>
<dbReference type="GO" id="GO:0004061">
    <property type="term" value="F:arylformamidase activity"/>
    <property type="evidence" value="ECO:0007669"/>
    <property type="project" value="UniProtKB-EC"/>
</dbReference>
<dbReference type="Pfam" id="PF04199">
    <property type="entry name" value="Cyclase"/>
    <property type="match status" value="1"/>
</dbReference>
<evidence type="ECO:0000313" key="13">
    <source>
        <dbReference type="Proteomes" id="UP000605201"/>
    </source>
</evidence>
<comment type="subunit">
    <text evidence="3">Homodimer.</text>
</comment>
<keyword evidence="9" id="KW-0823">Tryptophan catabolism</keyword>
<protein>
    <recommendedName>
        <fullName evidence="5">Kynurenine formamidase</fullName>
        <ecNumber evidence="4">3.5.1.9</ecNumber>
    </recommendedName>
</protein>
<dbReference type="Proteomes" id="UP000605201">
    <property type="component" value="Unassembled WGS sequence"/>
</dbReference>
<evidence type="ECO:0000256" key="11">
    <source>
        <dbReference type="ARBA" id="ARBA00060547"/>
    </source>
</evidence>
<dbReference type="GO" id="GO:0046872">
    <property type="term" value="F:metal ion binding"/>
    <property type="evidence" value="ECO:0007669"/>
    <property type="project" value="UniProtKB-KW"/>
</dbReference>
<evidence type="ECO:0000256" key="4">
    <source>
        <dbReference type="ARBA" id="ARBA00012930"/>
    </source>
</evidence>
<dbReference type="InterPro" id="IPR037175">
    <property type="entry name" value="KFase_sf"/>
</dbReference>
<name>A0A8J6P410_9BACT</name>
<reference evidence="12 13" key="1">
    <citation type="submission" date="2020-08" db="EMBL/GenBank/DDBJ databases">
        <title>Bridging the membrane lipid divide: bacteria of the FCB group superphylum have the potential to synthesize archaeal ether lipids.</title>
        <authorList>
            <person name="Villanueva L."/>
            <person name="Von Meijenfeldt F.A.B."/>
            <person name="Westbye A.B."/>
            <person name="Yadav S."/>
            <person name="Hopmans E.C."/>
            <person name="Dutilh B.E."/>
            <person name="Sinninghe Damste J.S."/>
        </authorList>
    </citation>
    <scope>NUCLEOTIDE SEQUENCE [LARGE SCALE GENOMIC DNA]</scope>
    <source>
        <strain evidence="12">NIOZ-UU17</strain>
    </source>
</reference>
<evidence type="ECO:0000256" key="10">
    <source>
        <dbReference type="ARBA" id="ARBA00048496"/>
    </source>
</evidence>
<evidence type="ECO:0000313" key="12">
    <source>
        <dbReference type="EMBL" id="MBC8434283.1"/>
    </source>
</evidence>
<evidence type="ECO:0000256" key="8">
    <source>
        <dbReference type="ARBA" id="ARBA00022833"/>
    </source>
</evidence>
<keyword evidence="8" id="KW-0862">Zinc</keyword>
<dbReference type="InterPro" id="IPR007325">
    <property type="entry name" value="KFase/CYL"/>
</dbReference>
<comment type="function">
    <text evidence="2">Catalyzes the hydrolysis of N-formyl-L-kynurenine to L-kynurenine, the second step in the kynurenine pathway of tryptophan degradation.</text>
</comment>
<dbReference type="FunFam" id="3.50.30.50:FF:000001">
    <property type="entry name" value="Kynurenine formamidase"/>
    <property type="match status" value="1"/>
</dbReference>
<keyword evidence="7" id="KW-0378">Hydrolase</keyword>
<dbReference type="EC" id="3.5.1.9" evidence="4"/>
<dbReference type="EMBL" id="JACNIG010000409">
    <property type="protein sequence ID" value="MBC8434283.1"/>
    <property type="molecule type" value="Genomic_DNA"/>
</dbReference>
<dbReference type="AlphaFoldDB" id="A0A8J6P410"/>
<dbReference type="PANTHER" id="PTHR31118">
    <property type="entry name" value="CYCLASE-LIKE PROTEIN 2"/>
    <property type="match status" value="1"/>
</dbReference>
<dbReference type="PANTHER" id="PTHR31118:SF32">
    <property type="entry name" value="KYNURENINE FORMAMIDASE"/>
    <property type="match status" value="1"/>
</dbReference>
<comment type="pathway">
    <text evidence="11">Amino-acid degradation; L-tryptophan degradation via kynurenine pathway; L-kynurenine from L-tryptophan: step 2/2.</text>
</comment>
<evidence type="ECO:0000256" key="6">
    <source>
        <dbReference type="ARBA" id="ARBA00022723"/>
    </source>
</evidence>
<comment type="cofactor">
    <cofactor evidence="1">
        <name>Zn(2+)</name>
        <dbReference type="ChEBI" id="CHEBI:29105"/>
    </cofactor>
</comment>
<gene>
    <name evidence="12" type="ORF">H8D96_20430</name>
</gene>
<proteinExistence type="predicted"/>
<evidence type="ECO:0000256" key="7">
    <source>
        <dbReference type="ARBA" id="ARBA00022801"/>
    </source>
</evidence>
<sequence length="213" mass="23684">MMKYENIYDISVRLGDESIDYPGDTPYFRELIWTIKDSGICDLSKLVMSAHSGTHIDMPAHFIESGGTLDSYPVQDFILPTQVVNIEDKEAIRPVELKNLNIEPGDALLFKTYNSVSGHCKTGSFSERFVYLSPEAAELCVDKEVSLVGIDYITIERYGDEAFPSHRKILGNNILVLEGINLNAVPSGRYTLLCLPLKIKGGEASPVRAVLLR</sequence>
<keyword evidence="6" id="KW-0479">Metal-binding</keyword>
<evidence type="ECO:0000256" key="2">
    <source>
        <dbReference type="ARBA" id="ARBA00002204"/>
    </source>
</evidence>
<accession>A0A8J6P410</accession>
<comment type="caution">
    <text evidence="12">The sequence shown here is derived from an EMBL/GenBank/DDBJ whole genome shotgun (WGS) entry which is preliminary data.</text>
</comment>
<organism evidence="12 13">
    <name type="scientific">Candidatus Desulfatibia vada</name>
    <dbReference type="NCBI Taxonomy" id="2841696"/>
    <lineage>
        <taxon>Bacteria</taxon>
        <taxon>Pseudomonadati</taxon>
        <taxon>Thermodesulfobacteriota</taxon>
        <taxon>Desulfobacteria</taxon>
        <taxon>Desulfobacterales</taxon>
        <taxon>Desulfobacterales incertae sedis</taxon>
        <taxon>Candidatus Desulfatibia</taxon>
    </lineage>
</organism>
<evidence type="ECO:0000256" key="1">
    <source>
        <dbReference type="ARBA" id="ARBA00001947"/>
    </source>
</evidence>
<comment type="catalytic activity">
    <reaction evidence="10">
        <text>N-formyl-L-kynurenine + H2O = L-kynurenine + formate + H(+)</text>
        <dbReference type="Rhea" id="RHEA:13009"/>
        <dbReference type="ChEBI" id="CHEBI:15377"/>
        <dbReference type="ChEBI" id="CHEBI:15378"/>
        <dbReference type="ChEBI" id="CHEBI:15740"/>
        <dbReference type="ChEBI" id="CHEBI:57959"/>
        <dbReference type="ChEBI" id="CHEBI:58629"/>
        <dbReference type="EC" id="3.5.1.9"/>
    </reaction>
</comment>
<dbReference type="SUPFAM" id="SSF102198">
    <property type="entry name" value="Putative cyclase"/>
    <property type="match status" value="1"/>
</dbReference>